<keyword evidence="1" id="KW-1133">Transmembrane helix</keyword>
<reference evidence="2 4" key="1">
    <citation type="submission" date="2017-03" db="EMBL/GenBank/DDBJ databases">
        <title>Draft genome sequence of Moraxella equi CCUG 4950T type strain.</title>
        <authorList>
            <person name="Salva-Serra F."/>
            <person name="Engstrom-Jakobsson H."/>
            <person name="Thorell K."/>
            <person name="Jaen-Luchoro D."/>
            <person name="Gonzales-Siles L."/>
            <person name="Karlsson R."/>
            <person name="Yazdan S."/>
            <person name="Boulund F."/>
            <person name="Johnning A."/>
            <person name="Engstrand L."/>
            <person name="Kristiansson E."/>
            <person name="Moore E."/>
        </authorList>
    </citation>
    <scope>NUCLEOTIDE SEQUENCE [LARGE SCALE GENOMIC DNA]</scope>
    <source>
        <strain evidence="2 4">CCUG 4950</strain>
    </source>
</reference>
<keyword evidence="4" id="KW-1185">Reference proteome</keyword>
<name>A0A378QV06_9GAMM</name>
<evidence type="ECO:0000256" key="1">
    <source>
        <dbReference type="SAM" id="Phobius"/>
    </source>
</evidence>
<dbReference type="EMBL" id="MXAP01000047">
    <property type="protein sequence ID" value="OPH38971.1"/>
    <property type="molecule type" value="Genomic_DNA"/>
</dbReference>
<dbReference type="EMBL" id="UGQF01000001">
    <property type="protein sequence ID" value="STZ04697.1"/>
    <property type="molecule type" value="Genomic_DNA"/>
</dbReference>
<organism evidence="3 5">
    <name type="scientific">Moraxella equi</name>
    <dbReference type="NCBI Taxonomy" id="60442"/>
    <lineage>
        <taxon>Bacteria</taxon>
        <taxon>Pseudomonadati</taxon>
        <taxon>Pseudomonadota</taxon>
        <taxon>Gammaproteobacteria</taxon>
        <taxon>Moraxellales</taxon>
        <taxon>Moraxellaceae</taxon>
        <taxon>Moraxella</taxon>
    </lineage>
</organism>
<feature type="transmembrane region" description="Helical" evidence="1">
    <location>
        <begin position="180"/>
        <end position="197"/>
    </location>
</feature>
<protein>
    <submittedName>
        <fullName evidence="3">Uncharacterized protein</fullName>
    </submittedName>
</protein>
<evidence type="ECO:0000313" key="2">
    <source>
        <dbReference type="EMBL" id="OPH38971.1"/>
    </source>
</evidence>
<sequence length="199" mass="23262">MVNFRLPLYLYPTQRSLVIQLFIFAVCIGATYCFWYVLSDVGSWFINGAILLSGLFWLFFLIIFLKNLITKKPMLIIDKDYIIGRGIFNDKLIEFDDIADLSLHIQANHRFGFMVYRMDISLKTGDDEFLVLNTCRYGRTLINEKEIFALIKQIHKGTTPPRYEPFYIGNDERMTSTAKVYWTVMAIGAVWVAYKIYTL</sequence>
<proteinExistence type="predicted"/>
<dbReference type="Proteomes" id="UP000254618">
    <property type="component" value="Unassembled WGS sequence"/>
</dbReference>
<gene>
    <name evidence="2" type="ORF">B5J93_04785</name>
    <name evidence="3" type="ORF">NCTC11012_02986</name>
</gene>
<feature type="transmembrane region" description="Helical" evidence="1">
    <location>
        <begin position="21"/>
        <end position="38"/>
    </location>
</feature>
<dbReference type="Proteomes" id="UP000190777">
    <property type="component" value="Unassembled WGS sequence"/>
</dbReference>
<dbReference type="AlphaFoldDB" id="A0A378QV06"/>
<accession>A0A378QV06</accession>
<evidence type="ECO:0000313" key="5">
    <source>
        <dbReference type="Proteomes" id="UP000254618"/>
    </source>
</evidence>
<keyword evidence="1" id="KW-0472">Membrane</keyword>
<keyword evidence="1" id="KW-0812">Transmembrane</keyword>
<evidence type="ECO:0000313" key="4">
    <source>
        <dbReference type="Proteomes" id="UP000190777"/>
    </source>
</evidence>
<reference evidence="3 5" key="2">
    <citation type="submission" date="2018-06" db="EMBL/GenBank/DDBJ databases">
        <authorList>
            <consortium name="Pathogen Informatics"/>
            <person name="Doyle S."/>
        </authorList>
    </citation>
    <scope>NUCLEOTIDE SEQUENCE [LARGE SCALE GENOMIC DNA]</scope>
    <source>
        <strain evidence="3 5">NCTC11012</strain>
    </source>
</reference>
<dbReference type="RefSeq" id="WP_079325077.1">
    <property type="nucleotide sequence ID" value="NZ_MXAP01000047.1"/>
</dbReference>
<evidence type="ECO:0000313" key="3">
    <source>
        <dbReference type="EMBL" id="STZ04697.1"/>
    </source>
</evidence>
<feature type="transmembrane region" description="Helical" evidence="1">
    <location>
        <begin position="44"/>
        <end position="65"/>
    </location>
</feature>